<dbReference type="Pfam" id="PF00072">
    <property type="entry name" value="Response_reg"/>
    <property type="match status" value="1"/>
</dbReference>
<dbReference type="GO" id="GO:0005829">
    <property type="term" value="C:cytosol"/>
    <property type="evidence" value="ECO:0007669"/>
    <property type="project" value="TreeGrafter"/>
</dbReference>
<evidence type="ECO:0000256" key="5">
    <source>
        <dbReference type="ARBA" id="ARBA00023159"/>
    </source>
</evidence>
<dbReference type="GO" id="GO:0000976">
    <property type="term" value="F:transcription cis-regulatory region binding"/>
    <property type="evidence" value="ECO:0007669"/>
    <property type="project" value="TreeGrafter"/>
</dbReference>
<feature type="domain" description="Response regulatory" evidence="10">
    <location>
        <begin position="14"/>
        <end position="128"/>
    </location>
</feature>
<dbReference type="InterPro" id="IPR039420">
    <property type="entry name" value="WalR-like"/>
</dbReference>
<keyword evidence="1 9" id="KW-0597">Phosphoprotein</keyword>
<dbReference type="GO" id="GO:0000156">
    <property type="term" value="F:phosphorelay response regulator activity"/>
    <property type="evidence" value="ECO:0007669"/>
    <property type="project" value="TreeGrafter"/>
</dbReference>
<dbReference type="SMART" id="SM00448">
    <property type="entry name" value="REC"/>
    <property type="match status" value="1"/>
</dbReference>
<dbReference type="PANTHER" id="PTHR48111:SF1">
    <property type="entry name" value="TWO-COMPONENT RESPONSE REGULATOR ORR33"/>
    <property type="match status" value="1"/>
</dbReference>
<sequence length="184" mass="20267">MAEELGADLGADRSLLLVDDDEPFVKRLAKAMEKRGFQPDTAQSVAEGRAKALAHPPAYAVVDLRLEDGNGLEVIEALREKRPDCRIVVLTGYGAIATAVAAVKIGAVDYLSKPADANDVTNALLARGESLPLPPENPMSADRVRWEHIQRVYEMCDRNVSETARRLSMHRRTLQRILAKRSPK</sequence>
<evidence type="ECO:0000256" key="8">
    <source>
        <dbReference type="ARBA" id="ARBA00072240"/>
    </source>
</evidence>
<dbReference type="GO" id="GO:0032993">
    <property type="term" value="C:protein-DNA complex"/>
    <property type="evidence" value="ECO:0007669"/>
    <property type="project" value="TreeGrafter"/>
</dbReference>
<evidence type="ECO:0000256" key="9">
    <source>
        <dbReference type="PROSITE-ProRule" id="PRU00169"/>
    </source>
</evidence>
<evidence type="ECO:0000256" key="3">
    <source>
        <dbReference type="ARBA" id="ARBA00023015"/>
    </source>
</evidence>
<evidence type="ECO:0000256" key="2">
    <source>
        <dbReference type="ARBA" id="ARBA00023012"/>
    </source>
</evidence>
<dbReference type="PROSITE" id="PS50110">
    <property type="entry name" value="RESPONSE_REGULATORY"/>
    <property type="match status" value="1"/>
</dbReference>
<gene>
    <name evidence="11" type="ORF">EI545_11565</name>
</gene>
<dbReference type="InterPro" id="IPR001789">
    <property type="entry name" value="Sig_transdc_resp-reg_receiver"/>
</dbReference>
<dbReference type="EMBL" id="CP034328">
    <property type="protein sequence ID" value="AZL59424.1"/>
    <property type="molecule type" value="Genomic_DNA"/>
</dbReference>
<feature type="modified residue" description="4-aspartylphosphate" evidence="9">
    <location>
        <position position="63"/>
    </location>
</feature>
<dbReference type="SUPFAM" id="SSF52172">
    <property type="entry name" value="CheY-like"/>
    <property type="match status" value="1"/>
</dbReference>
<dbReference type="PANTHER" id="PTHR48111">
    <property type="entry name" value="REGULATOR OF RPOS"/>
    <property type="match status" value="1"/>
</dbReference>
<keyword evidence="6" id="KW-0804">Transcription</keyword>
<dbReference type="FunFam" id="3.40.50.2300:FF:000205">
    <property type="entry name" value="Two-component system response regulator"/>
    <property type="match status" value="1"/>
</dbReference>
<reference evidence="11 12" key="1">
    <citation type="submission" date="2018-12" db="EMBL/GenBank/DDBJ databases">
        <title>Complete genome sequencing of Tabrizicola sp. K13M18.</title>
        <authorList>
            <person name="Bae J.-W."/>
        </authorList>
    </citation>
    <scope>NUCLEOTIDE SEQUENCE [LARGE SCALE GENOMIC DNA]</scope>
    <source>
        <strain evidence="11 12">K13M18</strain>
    </source>
</reference>
<accession>A0A3S8U745</accession>
<evidence type="ECO:0000256" key="6">
    <source>
        <dbReference type="ARBA" id="ARBA00023163"/>
    </source>
</evidence>
<evidence type="ECO:0000256" key="1">
    <source>
        <dbReference type="ARBA" id="ARBA00022553"/>
    </source>
</evidence>
<dbReference type="KEGG" id="taw:EI545_11565"/>
<evidence type="ECO:0000313" key="12">
    <source>
        <dbReference type="Proteomes" id="UP000282002"/>
    </source>
</evidence>
<dbReference type="OrthoDB" id="9802426at2"/>
<keyword evidence="12" id="KW-1185">Reference proteome</keyword>
<organism evidence="11 12">
    <name type="scientific">Tabrizicola piscis</name>
    <dbReference type="NCBI Taxonomy" id="2494374"/>
    <lineage>
        <taxon>Bacteria</taxon>
        <taxon>Pseudomonadati</taxon>
        <taxon>Pseudomonadota</taxon>
        <taxon>Alphaproteobacteria</taxon>
        <taxon>Rhodobacterales</taxon>
        <taxon>Paracoccaceae</taxon>
        <taxon>Tabrizicola</taxon>
    </lineage>
</organism>
<protein>
    <recommendedName>
        <fullName evidence="8">Photosynthetic apparatus regulatory protein RegA</fullName>
    </recommendedName>
</protein>
<proteinExistence type="predicted"/>
<evidence type="ECO:0000313" key="11">
    <source>
        <dbReference type="EMBL" id="AZL59424.1"/>
    </source>
</evidence>
<evidence type="ECO:0000256" key="4">
    <source>
        <dbReference type="ARBA" id="ARBA00023125"/>
    </source>
</evidence>
<dbReference type="InterPro" id="IPR011006">
    <property type="entry name" value="CheY-like_superfamily"/>
</dbReference>
<dbReference type="Gene3D" id="3.40.50.2300">
    <property type="match status" value="1"/>
</dbReference>
<keyword evidence="3" id="KW-0805">Transcription regulation</keyword>
<name>A0A3S8U745_9RHOB</name>
<comment type="function">
    <text evidence="7">Member of the two-component regulatory system RegB/RegA. Involved in transactivating anaerobic expression of the photosynthetic apparatus. It is a transcriptional regulator that is responsible for activating expression of the puf, puh, and puc operons in response to a decrease in oxygen tension.</text>
</comment>
<evidence type="ECO:0000259" key="10">
    <source>
        <dbReference type="PROSITE" id="PS50110"/>
    </source>
</evidence>
<keyword evidence="5" id="KW-0010">Activator</keyword>
<dbReference type="AlphaFoldDB" id="A0A3S8U745"/>
<dbReference type="NCBIfam" id="NF033791">
    <property type="entry name" value="ActR_PrrA_rreg"/>
    <property type="match status" value="1"/>
</dbReference>
<keyword evidence="2" id="KW-0902">Two-component regulatory system</keyword>
<keyword evidence="4 11" id="KW-0238">DNA-binding</keyword>
<dbReference type="Proteomes" id="UP000282002">
    <property type="component" value="Chromosome"/>
</dbReference>
<evidence type="ECO:0000256" key="7">
    <source>
        <dbReference type="ARBA" id="ARBA00058839"/>
    </source>
</evidence>
<dbReference type="FunFam" id="1.10.10.60:FF:000036">
    <property type="entry name" value="Two-component system response regulator"/>
    <property type="match status" value="1"/>
</dbReference>
<dbReference type="Gene3D" id="1.10.10.60">
    <property type="entry name" value="Homeodomain-like"/>
    <property type="match status" value="1"/>
</dbReference>
<dbReference type="InterPro" id="IPR047772">
    <property type="entry name" value="ActR_PrrA_rreg"/>
</dbReference>
<dbReference type="GO" id="GO:0006355">
    <property type="term" value="P:regulation of DNA-templated transcription"/>
    <property type="evidence" value="ECO:0007669"/>
    <property type="project" value="TreeGrafter"/>
</dbReference>
<dbReference type="RefSeq" id="WP_125325619.1">
    <property type="nucleotide sequence ID" value="NZ_CP034328.1"/>
</dbReference>
<dbReference type="CDD" id="cd17563">
    <property type="entry name" value="REC_RegA-like"/>
    <property type="match status" value="1"/>
</dbReference>